<accession>A0A9P7RXD1</accession>
<keyword evidence="4" id="KW-1185">Reference proteome</keyword>
<protein>
    <submittedName>
        <fullName evidence="3">Uncharacterized protein</fullName>
    </submittedName>
</protein>
<dbReference type="Proteomes" id="UP001049176">
    <property type="component" value="Chromosome 6"/>
</dbReference>
<name>A0A9P7RXD1_9AGAR</name>
<dbReference type="AlphaFoldDB" id="A0A9P7RXD1"/>
<dbReference type="GeneID" id="66079565"/>
<keyword evidence="2" id="KW-1133">Transmembrane helix</keyword>
<feature type="transmembrane region" description="Helical" evidence="2">
    <location>
        <begin position="47"/>
        <end position="72"/>
    </location>
</feature>
<dbReference type="EMBL" id="CM032186">
    <property type="protein sequence ID" value="KAG7091455.1"/>
    <property type="molecule type" value="Genomic_DNA"/>
</dbReference>
<dbReference type="KEGG" id="more:E1B28_010489"/>
<keyword evidence="2" id="KW-0472">Membrane</keyword>
<feature type="region of interest" description="Disordered" evidence="1">
    <location>
        <begin position="1"/>
        <end position="36"/>
    </location>
</feature>
<evidence type="ECO:0000256" key="2">
    <source>
        <dbReference type="SAM" id="Phobius"/>
    </source>
</evidence>
<evidence type="ECO:0000313" key="4">
    <source>
        <dbReference type="Proteomes" id="UP001049176"/>
    </source>
</evidence>
<organism evidence="3 4">
    <name type="scientific">Marasmius oreades</name>
    <name type="common">fairy-ring Marasmius</name>
    <dbReference type="NCBI Taxonomy" id="181124"/>
    <lineage>
        <taxon>Eukaryota</taxon>
        <taxon>Fungi</taxon>
        <taxon>Dikarya</taxon>
        <taxon>Basidiomycota</taxon>
        <taxon>Agaricomycotina</taxon>
        <taxon>Agaricomycetes</taxon>
        <taxon>Agaricomycetidae</taxon>
        <taxon>Agaricales</taxon>
        <taxon>Marasmiineae</taxon>
        <taxon>Marasmiaceae</taxon>
        <taxon>Marasmius</taxon>
    </lineage>
</organism>
<reference evidence="3" key="1">
    <citation type="journal article" date="2021" name="Genome Biol. Evol.">
        <title>The assembled and annotated genome of the fairy-ring fungus Marasmius oreades.</title>
        <authorList>
            <person name="Hiltunen M."/>
            <person name="Ament-Velasquez S.L."/>
            <person name="Johannesson H."/>
        </authorList>
    </citation>
    <scope>NUCLEOTIDE SEQUENCE</scope>
    <source>
        <strain evidence="3">03SP1</strain>
    </source>
</reference>
<dbReference type="RefSeq" id="XP_043007925.1">
    <property type="nucleotide sequence ID" value="XM_043155457.1"/>
</dbReference>
<comment type="caution">
    <text evidence="3">The sequence shown here is derived from an EMBL/GenBank/DDBJ whole genome shotgun (WGS) entry which is preliminary data.</text>
</comment>
<proteinExistence type="predicted"/>
<evidence type="ECO:0000256" key="1">
    <source>
        <dbReference type="SAM" id="MobiDB-lite"/>
    </source>
</evidence>
<feature type="compositionally biased region" description="Basic and acidic residues" evidence="1">
    <location>
        <begin position="1"/>
        <end position="11"/>
    </location>
</feature>
<gene>
    <name evidence="3" type="ORF">E1B28_010489</name>
</gene>
<sequence length="199" mass="22848">MRLSARERDLQSQDNIDVESPQAHHQLISKPSPSPPQTKARFVLKTLLHVLVACFFRFSAIVFGTLESCVFGRRVWMSRVRRDQSILRAIRDAGIGLRRMRWRESVRCTVYHQSDMQRYFTPKGTQRRQVINVRSVDQVRSSKLISLYLMTELLGTPPTPPLPKFTITSWPFDFVALSVAVDETPTQSAADFQATVTRL</sequence>
<evidence type="ECO:0000313" key="3">
    <source>
        <dbReference type="EMBL" id="KAG7091455.1"/>
    </source>
</evidence>
<keyword evidence="2" id="KW-0812">Transmembrane</keyword>